<feature type="domain" description="Homing endonuclease LAGLIDADG" evidence="1">
    <location>
        <begin position="84"/>
        <end position="240"/>
    </location>
</feature>
<dbReference type="SUPFAM" id="SSF55608">
    <property type="entry name" value="Homing endonucleases"/>
    <property type="match status" value="1"/>
</dbReference>
<evidence type="ECO:0000259" key="1">
    <source>
        <dbReference type="Pfam" id="PF03161"/>
    </source>
</evidence>
<dbReference type="EMBL" id="LAZR01004614">
    <property type="protein sequence ID" value="KKN07034.1"/>
    <property type="molecule type" value="Genomic_DNA"/>
</dbReference>
<proteinExistence type="predicted"/>
<name>A0A0F9MN27_9ZZZZ</name>
<dbReference type="Pfam" id="PF03161">
    <property type="entry name" value="LAGLIDADG_2"/>
    <property type="match status" value="1"/>
</dbReference>
<sequence length="336" mass="39766">MREQPHYTNLLTEEFFKKYYIDKRMSYPKIREMLLKEGYNIHSGTLYSYAKKFNIGRDSSESRRNWDEKSLDYKKKYIQEDMIEFIDGFLLGDGGIGPNKNIRTQIVARFRCGVEYEDFCEYLMKPFVFLGGEVKKRKAKNMKQGYIFNGNTRHHPDIYQQYLRWYPENKEGERVKQPPEDVKITPNSVMMWYLGDGSVVVKKSSIMVRLSTDGFSKEKVEFLVSKLKGINIQCHLTMENRIMVNAKGVPAFFNFIGRKSPISCYNYKFDQIPSWRFEAKRMIEVVDELGVDYNRFSHLVKHKKIPCFRLSKNGRPRFLSEHISEAKKMLKNGILY</sequence>
<dbReference type="GO" id="GO:0004519">
    <property type="term" value="F:endonuclease activity"/>
    <property type="evidence" value="ECO:0007669"/>
    <property type="project" value="InterPro"/>
</dbReference>
<evidence type="ECO:0000313" key="2">
    <source>
        <dbReference type="EMBL" id="KKN07034.1"/>
    </source>
</evidence>
<protein>
    <recommendedName>
        <fullName evidence="1">Homing endonuclease LAGLIDADG domain-containing protein</fullName>
    </recommendedName>
</protein>
<comment type="caution">
    <text evidence="2">The sequence shown here is derived from an EMBL/GenBank/DDBJ whole genome shotgun (WGS) entry which is preliminary data.</text>
</comment>
<dbReference type="Gene3D" id="3.10.28.10">
    <property type="entry name" value="Homing endonucleases"/>
    <property type="match status" value="2"/>
</dbReference>
<dbReference type="InterPro" id="IPR004860">
    <property type="entry name" value="LAGLIDADG_dom"/>
</dbReference>
<dbReference type="AlphaFoldDB" id="A0A0F9MN27"/>
<gene>
    <name evidence="2" type="ORF">LCGC14_1071130</name>
</gene>
<dbReference type="InterPro" id="IPR027434">
    <property type="entry name" value="Homing_endonucl"/>
</dbReference>
<organism evidence="2">
    <name type="scientific">marine sediment metagenome</name>
    <dbReference type="NCBI Taxonomy" id="412755"/>
    <lineage>
        <taxon>unclassified sequences</taxon>
        <taxon>metagenomes</taxon>
        <taxon>ecological metagenomes</taxon>
    </lineage>
</organism>
<accession>A0A0F9MN27</accession>
<reference evidence="2" key="1">
    <citation type="journal article" date="2015" name="Nature">
        <title>Complex archaea that bridge the gap between prokaryotes and eukaryotes.</title>
        <authorList>
            <person name="Spang A."/>
            <person name="Saw J.H."/>
            <person name="Jorgensen S.L."/>
            <person name="Zaremba-Niedzwiedzka K."/>
            <person name="Martijn J."/>
            <person name="Lind A.E."/>
            <person name="van Eijk R."/>
            <person name="Schleper C."/>
            <person name="Guy L."/>
            <person name="Ettema T.J."/>
        </authorList>
    </citation>
    <scope>NUCLEOTIDE SEQUENCE</scope>
</reference>